<evidence type="ECO:0000313" key="3">
    <source>
        <dbReference type="WBParaSite" id="PSAMB.scaffold1946size26503.g15726.t1"/>
    </source>
</evidence>
<dbReference type="WBParaSite" id="PSAMB.scaffold1946size26503.g15726.t1">
    <property type="protein sequence ID" value="PSAMB.scaffold1946size26503.g15726.t1"/>
    <property type="gene ID" value="PSAMB.scaffold1946size26503.g15726"/>
</dbReference>
<dbReference type="InterPro" id="IPR038717">
    <property type="entry name" value="Tc1-like_DDE_dom"/>
</dbReference>
<dbReference type="InterPro" id="IPR036397">
    <property type="entry name" value="RNaseH_sf"/>
</dbReference>
<name>A0A914VGZ7_9BILA</name>
<dbReference type="PANTHER" id="PTHR46564">
    <property type="entry name" value="TRANSPOSASE"/>
    <property type="match status" value="1"/>
</dbReference>
<keyword evidence="2" id="KW-1185">Reference proteome</keyword>
<organism evidence="2 3">
    <name type="scientific">Plectus sambesii</name>
    <dbReference type="NCBI Taxonomy" id="2011161"/>
    <lineage>
        <taxon>Eukaryota</taxon>
        <taxon>Metazoa</taxon>
        <taxon>Ecdysozoa</taxon>
        <taxon>Nematoda</taxon>
        <taxon>Chromadorea</taxon>
        <taxon>Plectida</taxon>
        <taxon>Plectina</taxon>
        <taxon>Plectoidea</taxon>
        <taxon>Plectidae</taxon>
        <taxon>Plectus</taxon>
    </lineage>
</organism>
<dbReference type="AlphaFoldDB" id="A0A914VGZ7"/>
<dbReference type="PANTHER" id="PTHR46564:SF1">
    <property type="entry name" value="TRANSPOSASE"/>
    <property type="match status" value="1"/>
</dbReference>
<proteinExistence type="predicted"/>
<evidence type="ECO:0000313" key="2">
    <source>
        <dbReference type="Proteomes" id="UP000887566"/>
    </source>
</evidence>
<evidence type="ECO:0000259" key="1">
    <source>
        <dbReference type="Pfam" id="PF13358"/>
    </source>
</evidence>
<dbReference type="Pfam" id="PF13358">
    <property type="entry name" value="DDE_3"/>
    <property type="match status" value="1"/>
</dbReference>
<protein>
    <submittedName>
        <fullName evidence="3">Tc1-like transposase DDE domain-containing protein</fullName>
    </submittedName>
</protein>
<dbReference type="GO" id="GO:0003676">
    <property type="term" value="F:nucleic acid binding"/>
    <property type="evidence" value="ECO:0007669"/>
    <property type="project" value="InterPro"/>
</dbReference>
<reference evidence="3" key="1">
    <citation type="submission" date="2022-11" db="UniProtKB">
        <authorList>
            <consortium name="WormBaseParasite"/>
        </authorList>
    </citation>
    <scope>IDENTIFICATION</scope>
</reference>
<feature type="domain" description="Tc1-like transposase DDE" evidence="1">
    <location>
        <begin position="118"/>
        <end position="209"/>
    </location>
</feature>
<sequence>MIASVMGVKRTTISSIISKLTKEGRVETQQHGGVKTHKLTEDQKCLAAFGVAVSSFTIGRILKAFAYTIKQVHLQPVRRNDAAAIEARWQYAQTFLDLFAQVSEAHIYFIDDVAPGLRSRNISICCAMNSQQVLHYTAKTRANNREFFCTFLEELFLKLAEQGVTNAVLVMDNVPFHKGERVRALIESHGHRVLYLPPYSLFLNPIENMC</sequence>
<accession>A0A914VGZ7</accession>
<dbReference type="Proteomes" id="UP000887566">
    <property type="component" value="Unplaced"/>
</dbReference>
<dbReference type="Gene3D" id="3.30.420.10">
    <property type="entry name" value="Ribonuclease H-like superfamily/Ribonuclease H"/>
    <property type="match status" value="1"/>
</dbReference>